<evidence type="ECO:0000313" key="1">
    <source>
        <dbReference type="EMBL" id="MEN3931537.1"/>
    </source>
</evidence>
<dbReference type="Proteomes" id="UP001418637">
    <property type="component" value="Unassembled WGS sequence"/>
</dbReference>
<dbReference type="RefSeq" id="WP_346337580.1">
    <property type="nucleotide sequence ID" value="NZ_JBBYXI010000004.1"/>
</dbReference>
<name>A0ABV0BP05_9HYPH</name>
<organism evidence="1 2">
    <name type="scientific">Hohaiivirga grylli</name>
    <dbReference type="NCBI Taxonomy" id="3133970"/>
    <lineage>
        <taxon>Bacteria</taxon>
        <taxon>Pseudomonadati</taxon>
        <taxon>Pseudomonadota</taxon>
        <taxon>Alphaproteobacteria</taxon>
        <taxon>Hyphomicrobiales</taxon>
        <taxon>Methylobacteriaceae</taxon>
        <taxon>Hohaiivirga</taxon>
    </lineage>
</organism>
<gene>
    <name evidence="1" type="ORF">WJT86_10780</name>
</gene>
<protein>
    <submittedName>
        <fullName evidence="1">Uncharacterized protein</fullName>
    </submittedName>
</protein>
<reference evidence="1 2" key="1">
    <citation type="submission" date="2024-04" db="EMBL/GenBank/DDBJ databases">
        <title>A novel species isolated from cricket.</title>
        <authorList>
            <person name="Wang H.-C."/>
        </authorList>
    </citation>
    <scope>NUCLEOTIDE SEQUENCE [LARGE SCALE GENOMIC DNA]</scope>
    <source>
        <strain evidence="1 2">WL0021</strain>
    </source>
</reference>
<comment type="caution">
    <text evidence="1">The sequence shown here is derived from an EMBL/GenBank/DDBJ whole genome shotgun (WGS) entry which is preliminary data.</text>
</comment>
<accession>A0ABV0BP05</accession>
<evidence type="ECO:0000313" key="2">
    <source>
        <dbReference type="Proteomes" id="UP001418637"/>
    </source>
</evidence>
<dbReference type="EMBL" id="JBBYXI010000004">
    <property type="protein sequence ID" value="MEN3931537.1"/>
    <property type="molecule type" value="Genomic_DNA"/>
</dbReference>
<sequence length="209" mass="24611">MCNALEFPKKEWFEGRWSFDNDVANREIIIKDITKNYASLGLLILYDDDDIIDDKEEKLKISNIRFIKNSLLFETMFPSIGRINKYTLNLTKNINLLEGCFSYVAKSSFSLKRTYTLKGKIVNVYVIDDEDFWSEYHVSFNQDGIMFVEAKDSESNEFYNINGTRSCNNKIAINAYINSEKIEKILIFDLSNKIVKFKFKHYIDIHRIK</sequence>
<keyword evidence="2" id="KW-1185">Reference proteome</keyword>
<proteinExistence type="predicted"/>